<dbReference type="EMBL" id="VJMJ01000261">
    <property type="protein sequence ID" value="KAF0724849.1"/>
    <property type="molecule type" value="Genomic_DNA"/>
</dbReference>
<sequence length="130" mass="15009">MMEILVSLNVVHHRPPRPLVSYNNSFDRQLDDGTAIHNYRFTISQLECLSTKLRLPHYIITSSLDRVDALEALAMLCRRLAEPSRLFSTANEFGRSIEACSRIITETVRLIYRSFSTSLFSRETSDRAMR</sequence>
<comment type="caution">
    <text evidence="1">The sequence shown here is derived from an EMBL/GenBank/DDBJ whole genome shotgun (WGS) entry which is preliminary data.</text>
</comment>
<dbReference type="Proteomes" id="UP000481153">
    <property type="component" value="Unassembled WGS sequence"/>
</dbReference>
<keyword evidence="2" id="KW-1185">Reference proteome</keyword>
<evidence type="ECO:0000313" key="2">
    <source>
        <dbReference type="Proteomes" id="UP000481153"/>
    </source>
</evidence>
<dbReference type="PANTHER" id="PTHR34615:SF1">
    <property type="entry name" value="PX DOMAIN-CONTAINING PROTEIN"/>
    <property type="match status" value="1"/>
</dbReference>
<name>A0A6G0WC33_9STRA</name>
<dbReference type="AlphaFoldDB" id="A0A6G0WC33"/>
<organism evidence="1 2">
    <name type="scientific">Aphanomyces euteiches</name>
    <dbReference type="NCBI Taxonomy" id="100861"/>
    <lineage>
        <taxon>Eukaryota</taxon>
        <taxon>Sar</taxon>
        <taxon>Stramenopiles</taxon>
        <taxon>Oomycota</taxon>
        <taxon>Saprolegniomycetes</taxon>
        <taxon>Saprolegniales</taxon>
        <taxon>Verrucalvaceae</taxon>
        <taxon>Aphanomyces</taxon>
    </lineage>
</organism>
<accession>A0A6G0WC33</accession>
<dbReference type="VEuPathDB" id="FungiDB:AeMF1_013204"/>
<proteinExistence type="predicted"/>
<dbReference type="PANTHER" id="PTHR34615">
    <property type="entry name" value="PX DOMAIN-CONTAINING PROTEIN"/>
    <property type="match status" value="1"/>
</dbReference>
<gene>
    <name evidence="1" type="ORF">Ae201684_016598</name>
</gene>
<protein>
    <submittedName>
        <fullName evidence="1">Uncharacterized protein</fullName>
    </submittedName>
</protein>
<reference evidence="1 2" key="1">
    <citation type="submission" date="2019-07" db="EMBL/GenBank/DDBJ databases">
        <title>Genomics analysis of Aphanomyces spp. identifies a new class of oomycete effector associated with host adaptation.</title>
        <authorList>
            <person name="Gaulin E."/>
        </authorList>
    </citation>
    <scope>NUCLEOTIDE SEQUENCE [LARGE SCALE GENOMIC DNA]</scope>
    <source>
        <strain evidence="1 2">ATCC 201684</strain>
    </source>
</reference>
<evidence type="ECO:0000313" key="1">
    <source>
        <dbReference type="EMBL" id="KAF0724849.1"/>
    </source>
</evidence>